<dbReference type="RefSeq" id="WP_379875125.1">
    <property type="nucleotide sequence ID" value="NZ_JBHUIP010000003.1"/>
</dbReference>
<accession>A0ABW5DM43</accession>
<proteinExistence type="inferred from homology"/>
<feature type="domain" description="RNA polymerase sigma-70 region 4" evidence="8">
    <location>
        <begin position="135"/>
        <end position="179"/>
    </location>
</feature>
<reference evidence="10" key="1">
    <citation type="journal article" date="2019" name="Int. J. Syst. Evol. Microbiol.">
        <title>The Global Catalogue of Microorganisms (GCM) 10K type strain sequencing project: providing services to taxonomists for standard genome sequencing and annotation.</title>
        <authorList>
            <consortium name="The Broad Institute Genomics Platform"/>
            <consortium name="The Broad Institute Genome Sequencing Center for Infectious Disease"/>
            <person name="Wu L."/>
            <person name="Ma J."/>
        </authorList>
    </citation>
    <scope>NUCLEOTIDE SEQUENCE [LARGE SCALE GENOMIC DNA]</scope>
    <source>
        <strain evidence="10">CGMCC 1.19062</strain>
    </source>
</reference>
<evidence type="ECO:0000313" key="10">
    <source>
        <dbReference type="Proteomes" id="UP001597295"/>
    </source>
</evidence>
<dbReference type="Gene3D" id="1.10.10.10">
    <property type="entry name" value="Winged helix-like DNA-binding domain superfamily/Winged helix DNA-binding domain"/>
    <property type="match status" value="1"/>
</dbReference>
<sequence>MAGRRRSNDDDFDQQALMRGERGAWDRFVDGFTGVVQSAIRTLPGFGMVGRGEAADLAQDVFTALVAQDYRLLKQYDPARAAPATWLTIVARSIARDRMRRRQPIGVAIDDVPEESLSVPPVEIQEKVQIPPGLLSPRQELILALLYEKDMDPIEIAQALEIEAQTVRSQHHKALTKLRRHFAEIENPGGDAAPKGSLSRFKRS</sequence>
<dbReference type="EMBL" id="JBHUIP010000003">
    <property type="protein sequence ID" value="MFD2262208.1"/>
    <property type="molecule type" value="Genomic_DNA"/>
</dbReference>
<dbReference type="InterPro" id="IPR013325">
    <property type="entry name" value="RNA_pol_sigma_r2"/>
</dbReference>
<comment type="similarity">
    <text evidence="1">Belongs to the sigma-70 factor family. ECF subfamily.</text>
</comment>
<evidence type="ECO:0000256" key="6">
    <source>
        <dbReference type="SAM" id="MobiDB-lite"/>
    </source>
</evidence>
<keyword evidence="2" id="KW-0805">Transcription regulation</keyword>
<evidence type="ECO:0000256" key="4">
    <source>
        <dbReference type="ARBA" id="ARBA00023125"/>
    </source>
</evidence>
<dbReference type="InterPro" id="IPR013324">
    <property type="entry name" value="RNA_pol_sigma_r3/r4-like"/>
</dbReference>
<protein>
    <submittedName>
        <fullName evidence="9">Sigma-70 family RNA polymerase sigma factor</fullName>
    </submittedName>
</protein>
<organism evidence="9 10">
    <name type="scientific">Lacibacterium aquatile</name>
    <dbReference type="NCBI Taxonomy" id="1168082"/>
    <lineage>
        <taxon>Bacteria</taxon>
        <taxon>Pseudomonadati</taxon>
        <taxon>Pseudomonadota</taxon>
        <taxon>Alphaproteobacteria</taxon>
        <taxon>Rhodospirillales</taxon>
        <taxon>Rhodospirillaceae</taxon>
    </lineage>
</organism>
<keyword evidence="4" id="KW-0238">DNA-binding</keyword>
<dbReference type="PANTHER" id="PTHR43133">
    <property type="entry name" value="RNA POLYMERASE ECF-TYPE SIGMA FACTO"/>
    <property type="match status" value="1"/>
</dbReference>
<evidence type="ECO:0000313" key="9">
    <source>
        <dbReference type="EMBL" id="MFD2262208.1"/>
    </source>
</evidence>
<dbReference type="InterPro" id="IPR007630">
    <property type="entry name" value="RNA_pol_sigma70_r4"/>
</dbReference>
<gene>
    <name evidence="9" type="ORF">ACFSM5_04860</name>
</gene>
<dbReference type="Proteomes" id="UP001597295">
    <property type="component" value="Unassembled WGS sequence"/>
</dbReference>
<name>A0ABW5DM43_9PROT</name>
<keyword evidence="3" id="KW-0731">Sigma factor</keyword>
<keyword evidence="5" id="KW-0804">Transcription</keyword>
<dbReference type="SUPFAM" id="SSF88946">
    <property type="entry name" value="Sigma2 domain of RNA polymerase sigma factors"/>
    <property type="match status" value="1"/>
</dbReference>
<evidence type="ECO:0000259" key="8">
    <source>
        <dbReference type="Pfam" id="PF04545"/>
    </source>
</evidence>
<dbReference type="Gene3D" id="1.10.1740.10">
    <property type="match status" value="1"/>
</dbReference>
<dbReference type="SUPFAM" id="SSF88659">
    <property type="entry name" value="Sigma3 and sigma4 domains of RNA polymerase sigma factors"/>
    <property type="match status" value="1"/>
</dbReference>
<dbReference type="InterPro" id="IPR039425">
    <property type="entry name" value="RNA_pol_sigma-70-like"/>
</dbReference>
<feature type="domain" description="RNA polymerase sigma-70 region 2" evidence="7">
    <location>
        <begin position="48"/>
        <end position="103"/>
    </location>
</feature>
<dbReference type="InterPro" id="IPR007627">
    <property type="entry name" value="RNA_pol_sigma70_r2"/>
</dbReference>
<feature type="region of interest" description="Disordered" evidence="6">
    <location>
        <begin position="185"/>
        <end position="204"/>
    </location>
</feature>
<dbReference type="PANTHER" id="PTHR43133:SF51">
    <property type="entry name" value="RNA POLYMERASE SIGMA FACTOR"/>
    <property type="match status" value="1"/>
</dbReference>
<dbReference type="InterPro" id="IPR014284">
    <property type="entry name" value="RNA_pol_sigma-70_dom"/>
</dbReference>
<evidence type="ECO:0000256" key="5">
    <source>
        <dbReference type="ARBA" id="ARBA00023163"/>
    </source>
</evidence>
<evidence type="ECO:0000256" key="1">
    <source>
        <dbReference type="ARBA" id="ARBA00010641"/>
    </source>
</evidence>
<dbReference type="NCBIfam" id="TIGR02937">
    <property type="entry name" value="sigma70-ECF"/>
    <property type="match status" value="1"/>
</dbReference>
<evidence type="ECO:0000259" key="7">
    <source>
        <dbReference type="Pfam" id="PF04542"/>
    </source>
</evidence>
<keyword evidence="10" id="KW-1185">Reference proteome</keyword>
<dbReference type="Pfam" id="PF04545">
    <property type="entry name" value="Sigma70_r4"/>
    <property type="match status" value="1"/>
</dbReference>
<evidence type="ECO:0000256" key="3">
    <source>
        <dbReference type="ARBA" id="ARBA00023082"/>
    </source>
</evidence>
<evidence type="ECO:0000256" key="2">
    <source>
        <dbReference type="ARBA" id="ARBA00023015"/>
    </source>
</evidence>
<dbReference type="Pfam" id="PF04542">
    <property type="entry name" value="Sigma70_r2"/>
    <property type="match status" value="1"/>
</dbReference>
<dbReference type="InterPro" id="IPR036388">
    <property type="entry name" value="WH-like_DNA-bd_sf"/>
</dbReference>
<comment type="caution">
    <text evidence="9">The sequence shown here is derived from an EMBL/GenBank/DDBJ whole genome shotgun (WGS) entry which is preliminary data.</text>
</comment>